<dbReference type="Proteomes" id="UP001595476">
    <property type="component" value="Unassembled WGS sequence"/>
</dbReference>
<dbReference type="InterPro" id="IPR017748">
    <property type="entry name" value="TagF"/>
</dbReference>
<name>A0ABV7HH59_9GAMM</name>
<dbReference type="EMBL" id="JBHRSZ010000004">
    <property type="protein sequence ID" value="MFC3151750.1"/>
    <property type="molecule type" value="Genomic_DNA"/>
</dbReference>
<dbReference type="RefSeq" id="WP_386721096.1">
    <property type="nucleotide sequence ID" value="NZ_JBHRSZ010000004.1"/>
</dbReference>
<evidence type="ECO:0000313" key="1">
    <source>
        <dbReference type="EMBL" id="MFC3151750.1"/>
    </source>
</evidence>
<keyword evidence="2" id="KW-1185">Reference proteome</keyword>
<dbReference type="PIRSF" id="PIRSF029287">
    <property type="entry name" value="UCP029287"/>
    <property type="match status" value="1"/>
</dbReference>
<comment type="caution">
    <text evidence="1">The sequence shown here is derived from an EMBL/GenBank/DDBJ whole genome shotgun (WGS) entry which is preliminary data.</text>
</comment>
<proteinExistence type="predicted"/>
<protein>
    <submittedName>
        <fullName evidence="1">Type VI secretion system-associated protein TagF</fullName>
    </submittedName>
</protein>
<dbReference type="NCBIfam" id="TIGR03373">
    <property type="entry name" value="VI_minor_4"/>
    <property type="match status" value="1"/>
</dbReference>
<reference evidence="2" key="1">
    <citation type="journal article" date="2019" name="Int. J. Syst. Evol. Microbiol.">
        <title>The Global Catalogue of Microorganisms (GCM) 10K type strain sequencing project: providing services to taxonomists for standard genome sequencing and annotation.</title>
        <authorList>
            <consortium name="The Broad Institute Genomics Platform"/>
            <consortium name="The Broad Institute Genome Sequencing Center for Infectious Disease"/>
            <person name="Wu L."/>
            <person name="Ma J."/>
        </authorList>
    </citation>
    <scope>NUCLEOTIDE SEQUENCE [LARGE SCALE GENOMIC DNA]</scope>
    <source>
        <strain evidence="2">KCTC 52438</strain>
    </source>
</reference>
<sequence>MSDGSLNDGLGICGKIPSRGDFLAQGLPIGFVDSWNEWLQAVLAVSKEQLGSDWLDCYLTSPIWHFALSSRVCGDSAMAGTLIPSIDQVGRHYPFAIVKEVESTPLQTWSDSQWTEAIEPKILETLEDHFHLESWIHELAKEQIPWPESSKMTAQIASKERTAKGVILEALDDTDLNVQGLLHQSYCDQFGRYCLWWTQGSEEVAPCMLVTNGLPQVSQFSGMLDGNWEQWGWQRKQIIC</sequence>
<evidence type="ECO:0000313" key="2">
    <source>
        <dbReference type="Proteomes" id="UP001595476"/>
    </source>
</evidence>
<dbReference type="InterPro" id="IPR038225">
    <property type="entry name" value="TagF_sf"/>
</dbReference>
<accession>A0ABV7HH59</accession>
<dbReference type="Pfam" id="PF09867">
    <property type="entry name" value="TagF_N"/>
    <property type="match status" value="1"/>
</dbReference>
<gene>
    <name evidence="1" type="primary">tagF</name>
    <name evidence="1" type="ORF">ACFOEK_11990</name>
</gene>
<dbReference type="Gene3D" id="3.40.1730.10">
    <property type="entry name" value="pa0076 domain"/>
    <property type="match status" value="1"/>
</dbReference>
<organism evidence="1 2">
    <name type="scientific">Litoribrevibacter euphylliae</name>
    <dbReference type="NCBI Taxonomy" id="1834034"/>
    <lineage>
        <taxon>Bacteria</taxon>
        <taxon>Pseudomonadati</taxon>
        <taxon>Pseudomonadota</taxon>
        <taxon>Gammaproteobacteria</taxon>
        <taxon>Oceanospirillales</taxon>
        <taxon>Oceanospirillaceae</taxon>
        <taxon>Litoribrevibacter</taxon>
    </lineage>
</organism>